<accession>A0A9N8H5Z5</accession>
<dbReference type="InterPro" id="IPR032675">
    <property type="entry name" value="LRR_dom_sf"/>
</dbReference>
<dbReference type="Gene3D" id="3.80.10.10">
    <property type="entry name" value="Ribonuclease Inhibitor"/>
    <property type="match status" value="2"/>
</dbReference>
<proteinExistence type="predicted"/>
<evidence type="ECO:0000313" key="2">
    <source>
        <dbReference type="Proteomes" id="UP001153069"/>
    </source>
</evidence>
<keyword evidence="2" id="KW-1185">Reference proteome</keyword>
<organism evidence="1 2">
    <name type="scientific">Seminavis robusta</name>
    <dbReference type="NCBI Taxonomy" id="568900"/>
    <lineage>
        <taxon>Eukaryota</taxon>
        <taxon>Sar</taxon>
        <taxon>Stramenopiles</taxon>
        <taxon>Ochrophyta</taxon>
        <taxon>Bacillariophyta</taxon>
        <taxon>Bacillariophyceae</taxon>
        <taxon>Bacillariophycidae</taxon>
        <taxon>Naviculales</taxon>
        <taxon>Naviculaceae</taxon>
        <taxon>Seminavis</taxon>
    </lineage>
</organism>
<protein>
    <submittedName>
        <fullName evidence="1">Uncharacterized protein</fullName>
    </submittedName>
</protein>
<evidence type="ECO:0000313" key="1">
    <source>
        <dbReference type="EMBL" id="CAB9502181.1"/>
    </source>
</evidence>
<dbReference type="SUPFAM" id="SSF52047">
    <property type="entry name" value="RNI-like"/>
    <property type="match status" value="1"/>
</dbReference>
<dbReference type="EMBL" id="CAICTM010000128">
    <property type="protein sequence ID" value="CAB9502181.1"/>
    <property type="molecule type" value="Genomic_DNA"/>
</dbReference>
<sequence>MISSRSASSSSSRLTLSLSSVSDLESAKTQLQEFRSTDSTGASTSSGKTLVVGVLISDPRLIRNHAAELQSFLRVLNSNDNNKSKSSDLHELRLAIRGVGKPLGRQPQAAETDDSNALSADAVADLLSSLSASTTTIKKLSLELSVSKLQGSLRRLCQTLLDAKSLYRVVLHECHTEQDERHQGMLPLLETLAQCDRLDTLTLEAVDFPVGDITARVLARLVQNNTALTKLEFQNCVNLGDEELLPLLRQLPGSALQHLKLSTGLSMQQPHPGLQWGNPVVTAVAQALRDPACALQSLHMTHTNSTSATTQQHHTAPALVSLLPIVQALQVNTSLIRLHLYQHHSNTLASELVRILSANENMSLRHCNSLGGSRDEFAALAFYTRLNQLQRSKLLHGFESNDNDNNDQLVMSTLLEQSRDHRIVHYLLSNAPSLIVTRLAA</sequence>
<gene>
    <name evidence="1" type="ORF">SEMRO_129_G061720.1</name>
</gene>
<comment type="caution">
    <text evidence="1">The sequence shown here is derived from an EMBL/GenBank/DDBJ whole genome shotgun (WGS) entry which is preliminary data.</text>
</comment>
<name>A0A9N8H5Z5_9STRA</name>
<dbReference type="AlphaFoldDB" id="A0A9N8H5Z5"/>
<dbReference type="Proteomes" id="UP001153069">
    <property type="component" value="Unassembled WGS sequence"/>
</dbReference>
<reference evidence="1" key="1">
    <citation type="submission" date="2020-06" db="EMBL/GenBank/DDBJ databases">
        <authorList>
            <consortium name="Plant Systems Biology data submission"/>
        </authorList>
    </citation>
    <scope>NUCLEOTIDE SEQUENCE</scope>
    <source>
        <strain evidence="1">D6</strain>
    </source>
</reference>